<keyword evidence="1" id="KW-0812">Transmembrane</keyword>
<feature type="chain" id="PRO_5035241772" description="CHRD domain-containing protein" evidence="2">
    <location>
        <begin position="28"/>
        <end position="254"/>
    </location>
</feature>
<name>A0A8A4ZI18_9MICO</name>
<keyword evidence="1" id="KW-1133">Transmembrane helix</keyword>
<organism evidence="3 4">
    <name type="scientific">Pengzhenrongella sicca</name>
    <dbReference type="NCBI Taxonomy" id="2819238"/>
    <lineage>
        <taxon>Bacteria</taxon>
        <taxon>Bacillati</taxon>
        <taxon>Actinomycetota</taxon>
        <taxon>Actinomycetes</taxon>
        <taxon>Micrococcales</taxon>
        <taxon>Pengzhenrongella</taxon>
    </lineage>
</organism>
<keyword evidence="4" id="KW-1185">Reference proteome</keyword>
<dbReference type="EMBL" id="CP071868">
    <property type="protein sequence ID" value="QTE30166.1"/>
    <property type="molecule type" value="Genomic_DNA"/>
</dbReference>
<protein>
    <recommendedName>
        <fullName evidence="5">CHRD domain-containing protein</fullName>
    </recommendedName>
</protein>
<dbReference type="AlphaFoldDB" id="A0A8A4ZI18"/>
<feature type="signal peptide" evidence="2">
    <location>
        <begin position="1"/>
        <end position="27"/>
    </location>
</feature>
<keyword evidence="1" id="KW-0472">Membrane</keyword>
<feature type="transmembrane region" description="Helical" evidence="1">
    <location>
        <begin position="227"/>
        <end position="247"/>
    </location>
</feature>
<accession>A0A8A4ZI18</accession>
<evidence type="ECO:0000313" key="4">
    <source>
        <dbReference type="Proteomes" id="UP000663937"/>
    </source>
</evidence>
<dbReference type="Proteomes" id="UP000663937">
    <property type="component" value="Chromosome"/>
</dbReference>
<evidence type="ECO:0000256" key="1">
    <source>
        <dbReference type="SAM" id="Phobius"/>
    </source>
</evidence>
<keyword evidence="2" id="KW-0732">Signal</keyword>
<dbReference type="KEGG" id="psic:J4E96_03885"/>
<dbReference type="RefSeq" id="WP_227424485.1">
    <property type="nucleotide sequence ID" value="NZ_CP071868.1"/>
</dbReference>
<gene>
    <name evidence="3" type="ORF">J4E96_03885</name>
</gene>
<evidence type="ECO:0000313" key="3">
    <source>
        <dbReference type="EMBL" id="QTE30166.1"/>
    </source>
</evidence>
<evidence type="ECO:0000256" key="2">
    <source>
        <dbReference type="SAM" id="SignalP"/>
    </source>
</evidence>
<evidence type="ECO:0008006" key="5">
    <source>
        <dbReference type="Google" id="ProtNLM"/>
    </source>
</evidence>
<proteinExistence type="predicted"/>
<reference evidence="3" key="1">
    <citation type="submission" date="2021-03" db="EMBL/GenBank/DDBJ databases">
        <title>Pengzhenrongella sicca gen. nov., sp. nov., a new member of suborder Micrococcineae isolated from High-Arctic tundra soil.</title>
        <authorList>
            <person name="Peng F."/>
        </authorList>
    </citation>
    <scope>NUCLEOTIDE SEQUENCE</scope>
    <source>
        <strain evidence="3">LRZ-2</strain>
    </source>
</reference>
<sequence>MRPSFKLATAAFGAAALFPLSMSAAFAADGDVNANLTPVALNGVDASGTAMVAVTGTTITVTMAATGLLADSPHAAHIHFGAEARNECPAASDDASGDGTLNTTEGGPAYGAIVVSLTKTGDTSPESGLAVDRFDTAPGGKIAYERGSIEVSPEVAQAIVDGKSAVVIHGVDHNHNGTYDGDVISELDATLPTEATDPALCGVLTAAPAGSMATGAGGAAGTDSTPVYLYAAGGLLLAAAGTGAFAARRAHAKA</sequence>